<keyword evidence="1" id="KW-0812">Transmembrane</keyword>
<protein>
    <submittedName>
        <fullName evidence="2">Uncharacterized protein</fullName>
    </submittedName>
</protein>
<gene>
    <name evidence="2" type="ORF">RCL2_002802800</name>
</gene>
<evidence type="ECO:0000256" key="1">
    <source>
        <dbReference type="SAM" id="Phobius"/>
    </source>
</evidence>
<keyword evidence="1" id="KW-0472">Membrane</keyword>
<dbReference type="EMBL" id="BLAL01000300">
    <property type="protein sequence ID" value="GET01629.1"/>
    <property type="molecule type" value="Genomic_DNA"/>
</dbReference>
<keyword evidence="1" id="KW-1133">Transmembrane helix</keyword>
<dbReference type="Proteomes" id="UP000615446">
    <property type="component" value="Unassembled WGS sequence"/>
</dbReference>
<evidence type="ECO:0000313" key="2">
    <source>
        <dbReference type="EMBL" id="GET01629.1"/>
    </source>
</evidence>
<proteinExistence type="predicted"/>
<dbReference type="AlphaFoldDB" id="A0A8H3R323"/>
<sequence length="94" mass="11284">MDTGWNKGQSLTRRLKKSRGIRIDLFKRTINKLENTTNNKNKSEKKNMRKKFRGTKRVIEFDEENKIKSVELSCVFLTIFFLFCLRFYLVALIF</sequence>
<reference evidence="2" key="1">
    <citation type="submission" date="2019-10" db="EMBL/GenBank/DDBJ databases">
        <title>Conservation and host-specific expression of non-tandemly repeated heterogenous ribosome RNA gene in arbuscular mycorrhizal fungi.</title>
        <authorList>
            <person name="Maeda T."/>
            <person name="Kobayashi Y."/>
            <person name="Nakagawa T."/>
            <person name="Ezawa T."/>
            <person name="Yamaguchi K."/>
            <person name="Bino T."/>
            <person name="Nishimoto Y."/>
            <person name="Shigenobu S."/>
            <person name="Kawaguchi M."/>
        </authorList>
    </citation>
    <scope>NUCLEOTIDE SEQUENCE</scope>
    <source>
        <strain evidence="2">HR1</strain>
    </source>
</reference>
<feature type="transmembrane region" description="Helical" evidence="1">
    <location>
        <begin position="74"/>
        <end position="93"/>
    </location>
</feature>
<organism evidence="2 3">
    <name type="scientific">Rhizophagus clarus</name>
    <dbReference type="NCBI Taxonomy" id="94130"/>
    <lineage>
        <taxon>Eukaryota</taxon>
        <taxon>Fungi</taxon>
        <taxon>Fungi incertae sedis</taxon>
        <taxon>Mucoromycota</taxon>
        <taxon>Glomeromycotina</taxon>
        <taxon>Glomeromycetes</taxon>
        <taxon>Glomerales</taxon>
        <taxon>Glomeraceae</taxon>
        <taxon>Rhizophagus</taxon>
    </lineage>
</organism>
<accession>A0A8H3R323</accession>
<evidence type="ECO:0000313" key="3">
    <source>
        <dbReference type="Proteomes" id="UP000615446"/>
    </source>
</evidence>
<comment type="caution">
    <text evidence="2">The sequence shown here is derived from an EMBL/GenBank/DDBJ whole genome shotgun (WGS) entry which is preliminary data.</text>
</comment>
<name>A0A8H3R323_9GLOM</name>